<keyword evidence="2" id="KW-1185">Reference proteome</keyword>
<name>A0A1I2FUC3_9BACL</name>
<organism evidence="1 2">
    <name type="scientific">Paenibacillus algorifonticola</name>
    <dbReference type="NCBI Taxonomy" id="684063"/>
    <lineage>
        <taxon>Bacteria</taxon>
        <taxon>Bacillati</taxon>
        <taxon>Bacillota</taxon>
        <taxon>Bacilli</taxon>
        <taxon>Bacillales</taxon>
        <taxon>Paenibacillaceae</taxon>
        <taxon>Paenibacillus</taxon>
    </lineage>
</organism>
<protein>
    <recommendedName>
        <fullName evidence="3">WD40-like Beta Propeller Repeat</fullName>
    </recommendedName>
</protein>
<sequence length="190" mass="21324">MKFFTTPPQEIRTKFEVDLLYKAQSMKPAKPPHPWETEVIIPAAGCMACGWNSDEDLVLISSSGYSITQARTGVLIHRDRDSNLTYERMSNNDLTFQLPLNNEYTSIFGFESGDGIHTTNDGWIVDVIYPWWPRASVIIDNAFKATYTYLNDATKLDINRLDGNIKCGFSPSGKKLVIMGSGGALIYSRE</sequence>
<gene>
    <name evidence="1" type="ORF">SAMN04487969_113150</name>
</gene>
<dbReference type="Proteomes" id="UP000183410">
    <property type="component" value="Unassembled WGS sequence"/>
</dbReference>
<evidence type="ECO:0008006" key="3">
    <source>
        <dbReference type="Google" id="ProtNLM"/>
    </source>
</evidence>
<evidence type="ECO:0000313" key="2">
    <source>
        <dbReference type="Proteomes" id="UP000183410"/>
    </source>
</evidence>
<accession>A0A1I2FUC3</accession>
<dbReference type="AlphaFoldDB" id="A0A1I2FUC3"/>
<reference evidence="2" key="1">
    <citation type="submission" date="2016-10" db="EMBL/GenBank/DDBJ databases">
        <authorList>
            <person name="Varghese N."/>
            <person name="Submissions S."/>
        </authorList>
    </citation>
    <scope>NUCLEOTIDE SEQUENCE [LARGE SCALE GENOMIC DNA]</scope>
    <source>
        <strain evidence="2">CGMCC 1.10223</strain>
    </source>
</reference>
<evidence type="ECO:0000313" key="1">
    <source>
        <dbReference type="EMBL" id="SFF09022.1"/>
    </source>
</evidence>
<dbReference type="OrthoDB" id="1849013at2"/>
<dbReference type="EMBL" id="FONN01000013">
    <property type="protein sequence ID" value="SFF09022.1"/>
    <property type="molecule type" value="Genomic_DNA"/>
</dbReference>
<proteinExistence type="predicted"/>
<dbReference type="RefSeq" id="WP_046232823.1">
    <property type="nucleotide sequence ID" value="NZ_FONN01000013.1"/>
</dbReference>